<name>A0A6N9VQA3_STRMI</name>
<organism evidence="2 3">
    <name type="scientific">Streptomyces microflavus</name>
    <name type="common">Streptomyces lipmanii</name>
    <dbReference type="NCBI Taxonomy" id="1919"/>
    <lineage>
        <taxon>Bacteria</taxon>
        <taxon>Bacillati</taxon>
        <taxon>Actinomycetota</taxon>
        <taxon>Actinomycetes</taxon>
        <taxon>Kitasatosporales</taxon>
        <taxon>Streptomycetaceae</taxon>
        <taxon>Streptomyces</taxon>
    </lineage>
</organism>
<gene>
    <name evidence="2" type="ORF">G3I39_42230</name>
</gene>
<accession>A0A6N9VQA3</accession>
<comment type="caution">
    <text evidence="2">The sequence shown here is derived from an EMBL/GenBank/DDBJ whole genome shotgun (WGS) entry which is preliminary data.</text>
</comment>
<feature type="non-terminal residue" evidence="2">
    <location>
        <position position="1"/>
    </location>
</feature>
<feature type="region of interest" description="Disordered" evidence="1">
    <location>
        <begin position="28"/>
        <end position="62"/>
    </location>
</feature>
<evidence type="ECO:0000313" key="3">
    <source>
        <dbReference type="Proteomes" id="UP000471648"/>
    </source>
</evidence>
<proteinExistence type="predicted"/>
<dbReference type="EMBL" id="JAAGME010001763">
    <property type="protein sequence ID" value="NEB73632.1"/>
    <property type="molecule type" value="Genomic_DNA"/>
</dbReference>
<feature type="compositionally biased region" description="Pro residues" evidence="1">
    <location>
        <begin position="52"/>
        <end position="62"/>
    </location>
</feature>
<reference evidence="2 3" key="1">
    <citation type="submission" date="2020-01" db="EMBL/GenBank/DDBJ databases">
        <title>Insect and environment-associated Actinomycetes.</title>
        <authorList>
            <person name="Currrie C."/>
            <person name="Chevrette M."/>
            <person name="Carlson C."/>
            <person name="Stubbendieck R."/>
            <person name="Wendt-Pienkowski E."/>
        </authorList>
    </citation>
    <scope>NUCLEOTIDE SEQUENCE [LARGE SCALE GENOMIC DNA]</scope>
    <source>
        <strain evidence="2 3">SID14438</strain>
    </source>
</reference>
<protein>
    <submittedName>
        <fullName evidence="2">Uncharacterized protein</fullName>
    </submittedName>
</protein>
<evidence type="ECO:0000313" key="2">
    <source>
        <dbReference type="EMBL" id="NEB73632.1"/>
    </source>
</evidence>
<dbReference type="Proteomes" id="UP000471648">
    <property type="component" value="Unassembled WGS sequence"/>
</dbReference>
<sequence>VLYLDRETKRLQAWDEISLGGLGLSTAEVSRHLPEENQPGAKPSPDGSKSPSPEPSTPRPNR</sequence>
<evidence type="ECO:0000256" key="1">
    <source>
        <dbReference type="SAM" id="MobiDB-lite"/>
    </source>
</evidence>
<dbReference type="AlphaFoldDB" id="A0A6N9VQA3"/>